<organism evidence="2 3">
    <name type="scientific">Bacillus thuringiensis serovar mexicanensis</name>
    <dbReference type="NCBI Taxonomy" id="180868"/>
    <lineage>
        <taxon>Bacteria</taxon>
        <taxon>Bacillati</taxon>
        <taxon>Bacillota</taxon>
        <taxon>Bacilli</taxon>
        <taxon>Bacillales</taxon>
        <taxon>Bacillaceae</taxon>
        <taxon>Bacillus</taxon>
        <taxon>Bacillus cereus group</taxon>
    </lineage>
</organism>
<proteinExistence type="predicted"/>
<dbReference type="EMBL" id="NFCF01000073">
    <property type="protein sequence ID" value="OTW48264.1"/>
    <property type="molecule type" value="Genomic_DNA"/>
</dbReference>
<protein>
    <submittedName>
        <fullName evidence="2">Uncharacterized protein</fullName>
    </submittedName>
</protein>
<sequence length="307" mass="36187">MNMLLKGTLFMLTLDRLLNVTIYLGVFLLFISFITFVIKRGPDLLFFQFGISLFFGAQIIIGMKFFHNYGFSFHSKLELLIFIFYVIGFITCILLFFHFQNPYRIFLLICSFLFLTGSNYYFKETLKFSKKIPNQHKTFLSTQEEDSFPKEVRKFSEDYNNIIRNDFYEIPMIPTELQITSKKDSSHSTSFLVELHNMADEITDDSVQLTPSDRFYILLNTQKTKISKIVYEGRDFFTLTVTLKALNLQQEPEIHNMFLEIDKRRAMNLLDFEIKAHSKEWKVTFKSDSSPSNLPITFTFEKRTGKL</sequence>
<feature type="transmembrane region" description="Helical" evidence="1">
    <location>
        <begin position="44"/>
        <end position="67"/>
    </location>
</feature>
<name>A0A242W998_BACTU</name>
<comment type="caution">
    <text evidence="2">The sequence shown here is derived from an EMBL/GenBank/DDBJ whole genome shotgun (WGS) entry which is preliminary data.</text>
</comment>
<evidence type="ECO:0000313" key="3">
    <source>
        <dbReference type="Proteomes" id="UP000195152"/>
    </source>
</evidence>
<gene>
    <name evidence="2" type="ORF">BK699_13880</name>
</gene>
<feature type="transmembrane region" description="Helical" evidence="1">
    <location>
        <begin position="20"/>
        <end position="38"/>
    </location>
</feature>
<keyword evidence="1" id="KW-1133">Transmembrane helix</keyword>
<reference evidence="2 3" key="1">
    <citation type="submission" date="2016-10" db="EMBL/GenBank/DDBJ databases">
        <title>Comparative genomics of Bacillus thuringiensis reveals a path to pathogens against multiple invertebrate hosts.</title>
        <authorList>
            <person name="Zheng J."/>
            <person name="Gao Q."/>
            <person name="Liu H."/>
            <person name="Peng D."/>
            <person name="Ruan L."/>
            <person name="Sun M."/>
        </authorList>
    </citation>
    <scope>NUCLEOTIDE SEQUENCE [LARGE SCALE GENOMIC DNA]</scope>
    <source>
        <strain evidence="2">BGSC 4AC1</strain>
    </source>
</reference>
<feature type="transmembrane region" description="Helical" evidence="1">
    <location>
        <begin position="79"/>
        <end position="99"/>
    </location>
</feature>
<keyword evidence="1" id="KW-0812">Transmembrane</keyword>
<feature type="transmembrane region" description="Helical" evidence="1">
    <location>
        <begin position="105"/>
        <end position="122"/>
    </location>
</feature>
<accession>A0A242W998</accession>
<dbReference type="Proteomes" id="UP000195152">
    <property type="component" value="Unassembled WGS sequence"/>
</dbReference>
<evidence type="ECO:0000313" key="2">
    <source>
        <dbReference type="EMBL" id="OTW48264.1"/>
    </source>
</evidence>
<dbReference type="AlphaFoldDB" id="A0A242W998"/>
<keyword evidence="1" id="KW-0472">Membrane</keyword>
<evidence type="ECO:0000256" key="1">
    <source>
        <dbReference type="SAM" id="Phobius"/>
    </source>
</evidence>